<dbReference type="InterPro" id="IPR016039">
    <property type="entry name" value="Thiolase-like"/>
</dbReference>
<dbReference type="InterPro" id="IPR012328">
    <property type="entry name" value="Chalcone/stilbene_synt_C"/>
</dbReference>
<dbReference type="PANTHER" id="PTHR11877">
    <property type="entry name" value="HYDROXYMETHYLGLUTARYL-COA SYNTHASE"/>
    <property type="match status" value="1"/>
</dbReference>
<dbReference type="InterPro" id="IPR001099">
    <property type="entry name" value="Chalcone/stilbene_synt_N"/>
</dbReference>
<dbReference type="Pfam" id="PF02797">
    <property type="entry name" value="Chal_sti_synt_C"/>
    <property type="match status" value="1"/>
</dbReference>
<comment type="similarity">
    <text evidence="1">Belongs to the thiolase-like superfamily. Chalcone/stilbene synthases family.</text>
</comment>
<protein>
    <submittedName>
        <fullName evidence="5">1,3,6,8-tetrahydroxynaphthalene synthase</fullName>
    </submittedName>
</protein>
<dbReference type="Gene3D" id="3.40.47.10">
    <property type="match status" value="2"/>
</dbReference>
<organism evidence="5 6">
    <name type="scientific">Streptomyces blastmyceticus</name>
    <dbReference type="NCBI Taxonomy" id="68180"/>
    <lineage>
        <taxon>Bacteria</taxon>
        <taxon>Bacillati</taxon>
        <taxon>Actinomycetota</taxon>
        <taxon>Actinomycetes</taxon>
        <taxon>Kitasatosporales</taxon>
        <taxon>Streptomycetaceae</taxon>
        <taxon>Streptomyces</taxon>
    </lineage>
</organism>
<evidence type="ECO:0000313" key="6">
    <source>
        <dbReference type="Proteomes" id="UP001500063"/>
    </source>
</evidence>
<feature type="domain" description="Chalcone/stilbene synthase C-terminal" evidence="4">
    <location>
        <begin position="217"/>
        <end position="340"/>
    </location>
</feature>
<dbReference type="SUPFAM" id="SSF53901">
    <property type="entry name" value="Thiolase-like"/>
    <property type="match status" value="2"/>
</dbReference>
<dbReference type="Pfam" id="PF00195">
    <property type="entry name" value="Chal_sti_synt_N"/>
    <property type="match status" value="1"/>
</dbReference>
<dbReference type="PIRSF" id="PIRSF000451">
    <property type="entry name" value="PKS_III"/>
    <property type="match status" value="1"/>
</dbReference>
<proteinExistence type="inferred from homology"/>
<comment type="caution">
    <text evidence="5">The sequence shown here is derived from an EMBL/GenBank/DDBJ whole genome shotgun (WGS) entry which is preliminary data.</text>
</comment>
<evidence type="ECO:0000259" key="3">
    <source>
        <dbReference type="Pfam" id="PF00195"/>
    </source>
</evidence>
<keyword evidence="2" id="KW-0808">Transferase</keyword>
<dbReference type="Proteomes" id="UP001500063">
    <property type="component" value="Unassembled WGS sequence"/>
</dbReference>
<evidence type="ECO:0000256" key="2">
    <source>
        <dbReference type="ARBA" id="ARBA00022679"/>
    </source>
</evidence>
<evidence type="ECO:0000256" key="1">
    <source>
        <dbReference type="ARBA" id="ARBA00005531"/>
    </source>
</evidence>
<dbReference type="EMBL" id="BAAABW010000018">
    <property type="protein sequence ID" value="GAA0355174.1"/>
    <property type="molecule type" value="Genomic_DNA"/>
</dbReference>
<sequence>MTAHVSRPAIALPRHRVTTEDIVEDIREHHADHPRLESVLRVVRATGVRTRQFTQPLDSPTVSGTASVEERNRVAFADSAELATRAARAALADSGLEPSAVDCIVTSHSTSWAVPGLDIHLIGALGLRADVRRVPMTSLGCVGGAQALVRATDHVRAHPGSRVLVVVAETISTIYNHRNTAFESMIYKALFGDGSGACVVTDAPLGPGLCVEDTWEYLLPESGSRYRGRLDEAGLHFDSTRAAAEATGEVMPALGAWLKTVQEPPAEPQWAVVHPGGPRVLDDTARGLGVDAKMLRHSWDSLAENGNLGGVAVLDVLARTYEDPPCDGERGLLLSFGPGFLAAACRGLWRA</sequence>
<dbReference type="RefSeq" id="WP_344118782.1">
    <property type="nucleotide sequence ID" value="NZ_BAAABW010000018.1"/>
</dbReference>
<evidence type="ECO:0000313" key="5">
    <source>
        <dbReference type="EMBL" id="GAA0355174.1"/>
    </source>
</evidence>
<gene>
    <name evidence="5" type="ORF">GCM10010319_35460</name>
</gene>
<evidence type="ECO:0000259" key="4">
    <source>
        <dbReference type="Pfam" id="PF02797"/>
    </source>
</evidence>
<reference evidence="6" key="1">
    <citation type="journal article" date="2019" name="Int. J. Syst. Evol. Microbiol.">
        <title>The Global Catalogue of Microorganisms (GCM) 10K type strain sequencing project: providing services to taxonomists for standard genome sequencing and annotation.</title>
        <authorList>
            <consortium name="The Broad Institute Genomics Platform"/>
            <consortium name="The Broad Institute Genome Sequencing Center for Infectious Disease"/>
            <person name="Wu L."/>
            <person name="Ma J."/>
        </authorList>
    </citation>
    <scope>NUCLEOTIDE SEQUENCE [LARGE SCALE GENOMIC DNA]</scope>
    <source>
        <strain evidence="6">JCM 4565</strain>
    </source>
</reference>
<accession>A0ABP3GYV9</accession>
<dbReference type="InterPro" id="IPR011141">
    <property type="entry name" value="Polyketide_synthase_type-III"/>
</dbReference>
<dbReference type="PANTHER" id="PTHR11877:SF46">
    <property type="entry name" value="TYPE III POLYKETIDE SYNTHASE A"/>
    <property type="match status" value="1"/>
</dbReference>
<keyword evidence="6" id="KW-1185">Reference proteome</keyword>
<feature type="domain" description="Chalcone/stilbene synthase N-terminal" evidence="3">
    <location>
        <begin position="11"/>
        <end position="203"/>
    </location>
</feature>
<name>A0ABP3GYV9_9ACTN</name>